<organism evidence="1 2">
    <name type="scientific">Phormidium nigroviride PCC 7112</name>
    <dbReference type="NCBI Taxonomy" id="179408"/>
    <lineage>
        <taxon>Bacteria</taxon>
        <taxon>Bacillati</taxon>
        <taxon>Cyanobacteriota</taxon>
        <taxon>Cyanophyceae</taxon>
        <taxon>Oscillatoriophycideae</taxon>
        <taxon>Oscillatoriales</taxon>
        <taxon>Oscillatoriaceae</taxon>
        <taxon>Phormidium</taxon>
    </lineage>
</organism>
<geneLocation type="plasmid" evidence="1 2">
    <name>pOSC7112.02</name>
</geneLocation>
<keyword evidence="1" id="KW-0614">Plasmid</keyword>
<dbReference type="EMBL" id="CP003616">
    <property type="protein sequence ID" value="AFZ10801.1"/>
    <property type="molecule type" value="Genomic_DNA"/>
</dbReference>
<dbReference type="AlphaFoldDB" id="K9VS83"/>
<name>K9VS83_9CYAN</name>
<reference evidence="1 2" key="1">
    <citation type="submission" date="2012-05" db="EMBL/GenBank/DDBJ databases">
        <title>Finished plasmid 2 of genome of Oscillatoria sp. PCC 7112.</title>
        <authorList>
            <consortium name="US DOE Joint Genome Institute"/>
            <person name="Gugger M."/>
            <person name="Coursin T."/>
            <person name="Rippka R."/>
            <person name="Tandeau De Marsac N."/>
            <person name="Huntemann M."/>
            <person name="Wei C.-L."/>
            <person name="Han J."/>
            <person name="Detter J.C."/>
            <person name="Han C."/>
            <person name="Tapia R."/>
            <person name="Davenport K."/>
            <person name="Daligault H."/>
            <person name="Erkkila T."/>
            <person name="Gu W."/>
            <person name="Munk A.C.C."/>
            <person name="Teshima H."/>
            <person name="Xu Y."/>
            <person name="Chain P."/>
            <person name="Chen A."/>
            <person name="Krypides N."/>
            <person name="Mavromatis K."/>
            <person name="Markowitz V."/>
            <person name="Szeto E."/>
            <person name="Ivanova N."/>
            <person name="Mikhailova N."/>
            <person name="Ovchinnikova G."/>
            <person name="Pagani I."/>
            <person name="Pati A."/>
            <person name="Goodwin L."/>
            <person name="Peters L."/>
            <person name="Pitluck S."/>
            <person name="Woyke T."/>
            <person name="Kerfeld C."/>
        </authorList>
    </citation>
    <scope>NUCLEOTIDE SEQUENCE [LARGE SCALE GENOMIC DNA]</scope>
    <source>
        <strain evidence="1 2">PCC 7112</strain>
        <plasmid evidence="1 2">pOSC7112.02</plasmid>
    </source>
</reference>
<evidence type="ECO:0000313" key="1">
    <source>
        <dbReference type="EMBL" id="AFZ10801.1"/>
    </source>
</evidence>
<accession>K9VS83</accession>
<protein>
    <submittedName>
        <fullName evidence="1">Uncharacterized protein</fullName>
    </submittedName>
</protein>
<sequence length="51" mass="5929">MRDPERTIQPEISVNIETSQATELAPHQESEGSQELWELAKKRLKRILANR</sequence>
<dbReference type="Proteomes" id="UP000010478">
    <property type="component" value="Plasmid pOSC7112.02"/>
</dbReference>
<keyword evidence="2" id="KW-1185">Reference proteome</keyword>
<dbReference type="RefSeq" id="WP_015179768.1">
    <property type="nucleotide sequence ID" value="NC_019730.1"/>
</dbReference>
<dbReference type="KEGG" id="oni:Osc7112_6696"/>
<proteinExistence type="predicted"/>
<gene>
    <name evidence="1" type="ORF">Osc7112_6696</name>
</gene>
<evidence type="ECO:0000313" key="2">
    <source>
        <dbReference type="Proteomes" id="UP000010478"/>
    </source>
</evidence>
<dbReference type="HOGENOM" id="CLU_3101643_0_0_3"/>